<dbReference type="PANTHER" id="PTHR44757:SF2">
    <property type="entry name" value="BIOFILM ARCHITECTURE MAINTENANCE PROTEIN MBAA"/>
    <property type="match status" value="1"/>
</dbReference>
<feature type="transmembrane region" description="Helical" evidence="1">
    <location>
        <begin position="12"/>
        <end position="32"/>
    </location>
</feature>
<reference evidence="4 5" key="1">
    <citation type="journal article" date="2013" name="Int. J. Syst. Evol. Microbiol.">
        <title>Roseomonas aerophila sp. nov., isolated from air.</title>
        <authorList>
            <person name="Kim S.J."/>
            <person name="Weon H.Y."/>
            <person name="Ahn J.H."/>
            <person name="Hong S.B."/>
            <person name="Seok S.J."/>
            <person name="Whang K.S."/>
            <person name="Kwon S.W."/>
        </authorList>
    </citation>
    <scope>NUCLEOTIDE SEQUENCE [LARGE SCALE GENOMIC DNA]</scope>
    <source>
        <strain evidence="4 5">NBRC 108923</strain>
    </source>
</reference>
<accession>A0ABR7RJA6</accession>
<dbReference type="SMART" id="SM00091">
    <property type="entry name" value="PAS"/>
    <property type="match status" value="2"/>
</dbReference>
<dbReference type="RefSeq" id="WP_187783838.1">
    <property type="nucleotide sequence ID" value="NZ_JACTVA010000009.1"/>
</dbReference>
<name>A0ABR7RJA6_9PROT</name>
<sequence length="698" mass="75008">MLAASPPSLLVWILAGALIAIWVATAVALFILHRRSLAAETQATELRQRVSQVMETMPGGFALYDAQNRLVIANSRFAKIFPAASPGSALGTSLPDPAQITDGGLDHYLENGSWYRLTRQPLAEGGFTLSAVDVTPLKRQEEKLAVREARQRVMLNMAPVGIWELDDAGRTVFANPQAGTLLGGKMPNSLAEAQLHQVLGGRAQPEILQQQRLQRSAIEVEHAGEAGGQPRRLLMSASGHLPEARNTDSAENEAPHTRLVTLLDITERRAAQAEAERLAWQDSLTGLGNRVQFLRVLEERLTAGGGLTLLSIELGGLGRLNERHGHGVGDALLRAAAVRLSQAVRADDAVFRIGGNKFCVLASGLDQKAARWLADRLFQILLNAFRHGGLEVGLTPAIGVSRSPPLSGDVDAIRRAGDLARQRSALEGTVVVYEEALGDEAEHSHRLREALAGAIAAGEFRLHWQPQVDAESHKLVGAEALLRWRCAALGREVSPAELFPAAADVGLLGEIDLWVLEEALATKRRWSGRDDAPAVIAINISASSLREQGFADLVTEALRHHGLKPEELEIEIPEDVPARDLDALAQTLETLSTQGVRLSLDDFGGGASSMAHLVQLPVDRVKLDRSIVRGLPNGARESAILRAVAAVAGSLEIELLGEGVENEAQTVALRGQGCTTMQGFLYGRPMPADELVPPLTNH</sequence>
<evidence type="ECO:0000313" key="4">
    <source>
        <dbReference type="EMBL" id="MBC9206660.1"/>
    </source>
</evidence>
<feature type="domain" description="EAL" evidence="2">
    <location>
        <begin position="444"/>
        <end position="698"/>
    </location>
</feature>
<dbReference type="Gene3D" id="3.30.450.20">
    <property type="entry name" value="PAS domain"/>
    <property type="match status" value="1"/>
</dbReference>
<proteinExistence type="predicted"/>
<dbReference type="InterPro" id="IPR035965">
    <property type="entry name" value="PAS-like_dom_sf"/>
</dbReference>
<keyword evidence="1" id="KW-0812">Transmembrane</keyword>
<dbReference type="CDD" id="cd01949">
    <property type="entry name" value="GGDEF"/>
    <property type="match status" value="1"/>
</dbReference>
<gene>
    <name evidence="4" type="ORF">IBL26_07400</name>
</gene>
<dbReference type="SUPFAM" id="SSF55785">
    <property type="entry name" value="PYP-like sensor domain (PAS domain)"/>
    <property type="match status" value="2"/>
</dbReference>
<dbReference type="InterPro" id="IPR001633">
    <property type="entry name" value="EAL_dom"/>
</dbReference>
<dbReference type="Pfam" id="PF00990">
    <property type="entry name" value="GGDEF"/>
    <property type="match status" value="1"/>
</dbReference>
<evidence type="ECO:0000259" key="3">
    <source>
        <dbReference type="PROSITE" id="PS50887"/>
    </source>
</evidence>
<dbReference type="PANTHER" id="PTHR44757">
    <property type="entry name" value="DIGUANYLATE CYCLASE DGCP"/>
    <property type="match status" value="1"/>
</dbReference>
<dbReference type="SUPFAM" id="SSF55073">
    <property type="entry name" value="Nucleotide cyclase"/>
    <property type="match status" value="1"/>
</dbReference>
<dbReference type="InterPro" id="IPR000160">
    <property type="entry name" value="GGDEF_dom"/>
</dbReference>
<dbReference type="CDD" id="cd01948">
    <property type="entry name" value="EAL"/>
    <property type="match status" value="1"/>
</dbReference>
<dbReference type="InterPro" id="IPR035919">
    <property type="entry name" value="EAL_sf"/>
</dbReference>
<dbReference type="Gene3D" id="3.20.20.450">
    <property type="entry name" value="EAL domain"/>
    <property type="match status" value="1"/>
</dbReference>
<dbReference type="Pfam" id="PF13188">
    <property type="entry name" value="PAS_8"/>
    <property type="match status" value="1"/>
</dbReference>
<dbReference type="SUPFAM" id="SSF141868">
    <property type="entry name" value="EAL domain-like"/>
    <property type="match status" value="1"/>
</dbReference>
<dbReference type="NCBIfam" id="TIGR00254">
    <property type="entry name" value="GGDEF"/>
    <property type="match status" value="1"/>
</dbReference>
<evidence type="ECO:0000313" key="5">
    <source>
        <dbReference type="Proteomes" id="UP000626026"/>
    </source>
</evidence>
<keyword evidence="1" id="KW-1133">Transmembrane helix</keyword>
<dbReference type="InterPro" id="IPR052155">
    <property type="entry name" value="Biofilm_reg_signaling"/>
</dbReference>
<dbReference type="EMBL" id="JACTVA010000009">
    <property type="protein sequence ID" value="MBC9206660.1"/>
    <property type="molecule type" value="Genomic_DNA"/>
</dbReference>
<dbReference type="SMART" id="SM00267">
    <property type="entry name" value="GGDEF"/>
    <property type="match status" value="1"/>
</dbReference>
<dbReference type="Proteomes" id="UP000626026">
    <property type="component" value="Unassembled WGS sequence"/>
</dbReference>
<dbReference type="PROSITE" id="PS50887">
    <property type="entry name" value="GGDEF"/>
    <property type="match status" value="1"/>
</dbReference>
<feature type="domain" description="GGDEF" evidence="3">
    <location>
        <begin position="305"/>
        <end position="435"/>
    </location>
</feature>
<protein>
    <submittedName>
        <fullName evidence="4">EAL domain-containing protein</fullName>
    </submittedName>
</protein>
<dbReference type="PROSITE" id="PS50883">
    <property type="entry name" value="EAL"/>
    <property type="match status" value="1"/>
</dbReference>
<keyword evidence="1" id="KW-0472">Membrane</keyword>
<dbReference type="SMART" id="SM00052">
    <property type="entry name" value="EAL"/>
    <property type="match status" value="1"/>
</dbReference>
<dbReference type="InterPro" id="IPR043128">
    <property type="entry name" value="Rev_trsase/Diguanyl_cyclase"/>
</dbReference>
<evidence type="ECO:0000259" key="2">
    <source>
        <dbReference type="PROSITE" id="PS50883"/>
    </source>
</evidence>
<keyword evidence="5" id="KW-1185">Reference proteome</keyword>
<dbReference type="Pfam" id="PF00563">
    <property type="entry name" value="EAL"/>
    <property type="match status" value="1"/>
</dbReference>
<evidence type="ECO:0000256" key="1">
    <source>
        <dbReference type="SAM" id="Phobius"/>
    </source>
</evidence>
<dbReference type="InterPro" id="IPR029787">
    <property type="entry name" value="Nucleotide_cyclase"/>
</dbReference>
<comment type="caution">
    <text evidence="4">The sequence shown here is derived from an EMBL/GenBank/DDBJ whole genome shotgun (WGS) entry which is preliminary data.</text>
</comment>
<dbReference type="Gene3D" id="3.30.70.270">
    <property type="match status" value="1"/>
</dbReference>
<dbReference type="InterPro" id="IPR000014">
    <property type="entry name" value="PAS"/>
</dbReference>
<organism evidence="4 5">
    <name type="scientific">Teichococcus aerophilus</name>
    <dbReference type="NCBI Taxonomy" id="1224513"/>
    <lineage>
        <taxon>Bacteria</taxon>
        <taxon>Pseudomonadati</taxon>
        <taxon>Pseudomonadota</taxon>
        <taxon>Alphaproteobacteria</taxon>
        <taxon>Acetobacterales</taxon>
        <taxon>Roseomonadaceae</taxon>
        <taxon>Roseomonas</taxon>
    </lineage>
</organism>